<dbReference type="InterPro" id="IPR013103">
    <property type="entry name" value="RVT_2"/>
</dbReference>
<dbReference type="InterPro" id="IPR054722">
    <property type="entry name" value="PolX-like_BBD"/>
</dbReference>
<keyword evidence="3" id="KW-0378">Hydrolase</keyword>
<dbReference type="Proteomes" id="UP000694251">
    <property type="component" value="Chromosome 12"/>
</dbReference>
<keyword evidence="4" id="KW-0862">Zinc</keyword>
<dbReference type="CDD" id="cd09272">
    <property type="entry name" value="RNase_HI_RT_Ty1"/>
    <property type="match status" value="1"/>
</dbReference>
<dbReference type="Pfam" id="PF00665">
    <property type="entry name" value="rve"/>
    <property type="match status" value="1"/>
</dbReference>
<evidence type="ECO:0000313" key="9">
    <source>
        <dbReference type="Proteomes" id="UP000694251"/>
    </source>
</evidence>
<feature type="domain" description="CCHC-type" evidence="6">
    <location>
        <begin position="221"/>
        <end position="237"/>
    </location>
</feature>
<protein>
    <submittedName>
        <fullName evidence="8">Integrase catalytic core</fullName>
    </submittedName>
</protein>
<dbReference type="OrthoDB" id="1645289at2759"/>
<dbReference type="InterPro" id="IPR039537">
    <property type="entry name" value="Retrotran_Ty1/copia-like"/>
</dbReference>
<comment type="caution">
    <text evidence="8">The sequence shown here is derived from an EMBL/GenBank/DDBJ whole genome shotgun (WGS) entry which is preliminary data.</text>
</comment>
<dbReference type="GO" id="GO:0003676">
    <property type="term" value="F:nucleic acid binding"/>
    <property type="evidence" value="ECO:0007669"/>
    <property type="project" value="InterPro"/>
</dbReference>
<evidence type="ECO:0000256" key="4">
    <source>
        <dbReference type="PROSITE-ProRule" id="PRU00047"/>
    </source>
</evidence>
<dbReference type="InterPro" id="IPR057670">
    <property type="entry name" value="SH3_retrovirus"/>
</dbReference>
<reference evidence="8 9" key="1">
    <citation type="submission" date="2020-12" db="EMBL/GenBank/DDBJ databases">
        <title>Concerted genomic and epigenomic changes stabilize Arabidopsis allopolyploids.</title>
        <authorList>
            <person name="Chen Z."/>
        </authorList>
    </citation>
    <scope>NUCLEOTIDE SEQUENCE [LARGE SCALE GENOMIC DNA]</scope>
    <source>
        <strain evidence="8">As9502</strain>
        <tissue evidence="8">Leaf</tissue>
    </source>
</reference>
<evidence type="ECO:0000259" key="7">
    <source>
        <dbReference type="PROSITE" id="PS50994"/>
    </source>
</evidence>
<evidence type="ECO:0000313" key="8">
    <source>
        <dbReference type="EMBL" id="KAG7548157.1"/>
    </source>
</evidence>
<gene>
    <name evidence="8" type="ORF">ISN44_As12g033640</name>
</gene>
<dbReference type="Pfam" id="PF13976">
    <property type="entry name" value="gag_pre-integrs"/>
    <property type="match status" value="1"/>
</dbReference>
<accession>A0A8T1YPG3</accession>
<evidence type="ECO:0000256" key="2">
    <source>
        <dbReference type="ARBA" id="ARBA00022723"/>
    </source>
</evidence>
<dbReference type="Pfam" id="PF25597">
    <property type="entry name" value="SH3_retrovirus"/>
    <property type="match status" value="1"/>
</dbReference>
<evidence type="ECO:0000256" key="3">
    <source>
        <dbReference type="ARBA" id="ARBA00022801"/>
    </source>
</evidence>
<sequence length="1198" mass="137016">MSSACKNIIAELNRGEKLEGDNYDIWYRKVQYVLEEQEVKETLFHLMEEPEQGTTAQHKRDQEAYNAWKRKNSIARITLLSCMQDDLMCEFEEYETAKGIWEALKEKFGATSATKIMSDEQQVQAVLRSLPESWDHMKIQMTHNDNVKTFEDISRYLELEDERLEAARPFNEANYASSSSGMKRKRGNFDNKASEQANPKKQKKHAKRGKKGGRKDKTKMKCYNCDTLGHFAHECTEAKKVLSLKNSRKYAYVSSCVMLAESNPLWIVDSGATDHVARSREAFTEYRRIPKGTRWLYVGNNTKVAVIGIGTCQLHMRGGKTLILHDVLYAPEIRRDLVSVLALLRLGFSLNFYDMGLHISLDTVFFGYGYTYDGFIVLDCNTTTSSNNNDCFSYVTSSTNIEIDVWHARLGHIGVDRMKKLAKEGLLGSLARFDLNSCESCLVGKAIRKPFGKATRAEYPLQLIHSDICGPMNVRARHGASYFITFIDDYTRFGHVYLISHKSEALECFRRYVTLVENQLDKTIKCLRTDRGGEYLSEQFKELCDEKGIIRQLTTPYTPQQNGVSERRNRTLLEMVRSMMAQANLPISYWGDALLTAAYVLNLVPSKSVTSTPYELWTGRKPVLTHLRPWGSAAFVRDISHPHGKLGPRGKKCIFIRYSEHSKGYVLIGEQTDGSVTEIESRDVTFLENDFPKKGEIDKEFYLREIIDPTNTSPTIQPKEVDANSDELPQLSGRNTLVDNSSMMKSQEFEMRRSNRGKIPRRRFEIEGEAFMVALHDDLEPKSVHEALSCPNSEKWNGAIGEELESMKVNHVWDLVDLPPDRRAIGNKWVFKIKYKADGSIDRYKARLVAKGYTQQEGIDYEETFSPVVRFASIRLILSIVAGLDLELHHMDVKTAFLNGELEEEIYMEQPIGFIVKGQENKVCKLERSIYGLKQSSRQWYFRFHRAMISYDFTMINEDHCVYVKSTGQSFVILSLYVDDILLAGNDMEFLTTIKKWLSSNFEMKDIGEADYVLGVKIHRDRSRKLLALSQESYIRKILERFKMHTCNPIDTPIAKGEGLSLNMCPKTPEEKREMEKVPYASAVGSLMYAMMCTRPDICYAVGLVSRYQSNPGRKHWMAVKRILRYLKGTMDYSLCYQGNNLHLTGYSDADWAGDLDERRSTSGYTFLLSDGAITWSSKKQSCTALSTMEAEFMACSA</sequence>
<dbReference type="Pfam" id="PF07727">
    <property type="entry name" value="RVT_2"/>
    <property type="match status" value="1"/>
</dbReference>
<name>A0A8T1YPG3_ARASU</name>
<dbReference type="PROSITE" id="PS50994">
    <property type="entry name" value="INTEGRASE"/>
    <property type="match status" value="1"/>
</dbReference>
<dbReference type="InterPro" id="IPR001878">
    <property type="entry name" value="Znf_CCHC"/>
</dbReference>
<dbReference type="Pfam" id="PF00098">
    <property type="entry name" value="zf-CCHC"/>
    <property type="match status" value="1"/>
</dbReference>
<dbReference type="PROSITE" id="PS50158">
    <property type="entry name" value="ZF_CCHC"/>
    <property type="match status" value="1"/>
</dbReference>
<keyword evidence="9" id="KW-1185">Reference proteome</keyword>
<feature type="domain" description="Integrase catalytic" evidence="7">
    <location>
        <begin position="456"/>
        <end position="621"/>
    </location>
</feature>
<evidence type="ECO:0000256" key="5">
    <source>
        <dbReference type="SAM" id="MobiDB-lite"/>
    </source>
</evidence>
<dbReference type="Pfam" id="PF14223">
    <property type="entry name" value="Retrotran_gag_2"/>
    <property type="match status" value="1"/>
</dbReference>
<dbReference type="GO" id="GO:0008233">
    <property type="term" value="F:peptidase activity"/>
    <property type="evidence" value="ECO:0007669"/>
    <property type="project" value="UniProtKB-KW"/>
</dbReference>
<dbReference type="PANTHER" id="PTHR42648:SF27">
    <property type="entry name" value="RNA-DIRECTED DNA POLYMERASE"/>
    <property type="match status" value="1"/>
</dbReference>
<keyword evidence="4" id="KW-0863">Zinc-finger</keyword>
<evidence type="ECO:0000256" key="1">
    <source>
        <dbReference type="ARBA" id="ARBA00022670"/>
    </source>
</evidence>
<evidence type="ECO:0000259" key="6">
    <source>
        <dbReference type="PROSITE" id="PS50158"/>
    </source>
</evidence>
<dbReference type="InterPro" id="IPR025724">
    <property type="entry name" value="GAG-pre-integrase_dom"/>
</dbReference>
<keyword evidence="2" id="KW-0479">Metal-binding</keyword>
<dbReference type="AlphaFoldDB" id="A0A8T1YPG3"/>
<feature type="region of interest" description="Disordered" evidence="5">
    <location>
        <begin position="175"/>
        <end position="216"/>
    </location>
</feature>
<dbReference type="GO" id="GO:0015074">
    <property type="term" value="P:DNA integration"/>
    <property type="evidence" value="ECO:0007669"/>
    <property type="project" value="InterPro"/>
</dbReference>
<dbReference type="GO" id="GO:0008270">
    <property type="term" value="F:zinc ion binding"/>
    <property type="evidence" value="ECO:0007669"/>
    <property type="project" value="UniProtKB-KW"/>
</dbReference>
<dbReference type="EMBL" id="JAEFBJ010000012">
    <property type="protein sequence ID" value="KAG7548157.1"/>
    <property type="molecule type" value="Genomic_DNA"/>
</dbReference>
<dbReference type="InterPro" id="IPR001584">
    <property type="entry name" value="Integrase_cat-core"/>
</dbReference>
<dbReference type="Pfam" id="PF22936">
    <property type="entry name" value="Pol_BBD"/>
    <property type="match status" value="1"/>
</dbReference>
<proteinExistence type="predicted"/>
<keyword evidence="1" id="KW-0645">Protease</keyword>
<organism evidence="8 9">
    <name type="scientific">Arabidopsis suecica</name>
    <name type="common">Swedish thale-cress</name>
    <name type="synonym">Cardaminopsis suecica</name>
    <dbReference type="NCBI Taxonomy" id="45249"/>
    <lineage>
        <taxon>Eukaryota</taxon>
        <taxon>Viridiplantae</taxon>
        <taxon>Streptophyta</taxon>
        <taxon>Embryophyta</taxon>
        <taxon>Tracheophyta</taxon>
        <taxon>Spermatophyta</taxon>
        <taxon>Magnoliopsida</taxon>
        <taxon>eudicotyledons</taxon>
        <taxon>Gunneridae</taxon>
        <taxon>Pentapetalae</taxon>
        <taxon>rosids</taxon>
        <taxon>malvids</taxon>
        <taxon>Brassicales</taxon>
        <taxon>Brassicaceae</taxon>
        <taxon>Camelineae</taxon>
        <taxon>Arabidopsis</taxon>
    </lineage>
</organism>
<feature type="compositionally biased region" description="Basic residues" evidence="5">
    <location>
        <begin position="200"/>
        <end position="216"/>
    </location>
</feature>
<dbReference type="GO" id="GO:0006508">
    <property type="term" value="P:proteolysis"/>
    <property type="evidence" value="ECO:0007669"/>
    <property type="project" value="UniProtKB-KW"/>
</dbReference>
<dbReference type="PANTHER" id="PTHR42648">
    <property type="entry name" value="TRANSPOSASE, PUTATIVE-RELATED"/>
    <property type="match status" value="1"/>
</dbReference>